<sequence>MSQKLPAPDRYEALDEMPDAAAAPTQIHSPSPDAPPPTYVIAEPAGCRYLSPMPYPGAPGVPYLSGDNVTEFLKRFQLMCEEYDVQNEGMFQKLPWYCKKTIGDYVKSIPEYISRDGPGLFKIMRKDYRKYDTDEEGEPAIVEVLAARPDRQSGKYGTTQWQPLDKAASQLKGKVAKEGLPTVKTMRPGDYASTSLFGQPAARGEDAEMIDASTLTKQSHKGPGGKDKLTFRWLGPFRIAEAFVDKGTYILEELDGARMKERPSTQQQQVVSIKHQGREFTNLNDIRNYVQSFSEEANYDVIVGLRDQFMQVHQQLEKTIIYYMDYVETLPAYQARDRQDYSWDPIRATVRDAKAKLQQIDAARATIETL</sequence>
<comment type="caution">
    <text evidence="2">The sequence shown here is derived from an EMBL/GenBank/DDBJ whole genome shotgun (WGS) entry which is preliminary data.</text>
</comment>
<name>A0AAE0DR14_9LECA</name>
<dbReference type="AlphaFoldDB" id="A0AAE0DR14"/>
<gene>
    <name evidence="2" type="ORF">OEA41_008539</name>
</gene>
<organism evidence="2 3">
    <name type="scientific">Lepraria neglecta</name>
    <dbReference type="NCBI Taxonomy" id="209136"/>
    <lineage>
        <taxon>Eukaryota</taxon>
        <taxon>Fungi</taxon>
        <taxon>Dikarya</taxon>
        <taxon>Ascomycota</taxon>
        <taxon>Pezizomycotina</taxon>
        <taxon>Lecanoromycetes</taxon>
        <taxon>OSLEUM clade</taxon>
        <taxon>Lecanoromycetidae</taxon>
        <taxon>Lecanorales</taxon>
        <taxon>Lecanorineae</taxon>
        <taxon>Stereocaulaceae</taxon>
        <taxon>Lepraria</taxon>
    </lineage>
</organism>
<reference evidence="2" key="1">
    <citation type="submission" date="2022-11" db="EMBL/GenBank/DDBJ databases">
        <title>Chromosomal genome sequence assembly and mating type (MAT) locus characterization of the leprose asexual lichenized fungus Lepraria neglecta (Nyl.) Erichsen.</title>
        <authorList>
            <person name="Allen J.L."/>
            <person name="Pfeffer B."/>
        </authorList>
    </citation>
    <scope>NUCLEOTIDE SEQUENCE</scope>
    <source>
        <strain evidence="2">Allen 5258</strain>
    </source>
</reference>
<dbReference type="Proteomes" id="UP001276659">
    <property type="component" value="Unassembled WGS sequence"/>
</dbReference>
<dbReference type="EMBL" id="JASNWA010000004">
    <property type="protein sequence ID" value="KAK3177210.1"/>
    <property type="molecule type" value="Genomic_DNA"/>
</dbReference>
<evidence type="ECO:0000256" key="1">
    <source>
        <dbReference type="SAM" id="MobiDB-lite"/>
    </source>
</evidence>
<keyword evidence="3" id="KW-1185">Reference proteome</keyword>
<feature type="region of interest" description="Disordered" evidence="1">
    <location>
        <begin position="1"/>
        <end position="35"/>
    </location>
</feature>
<accession>A0AAE0DR14</accession>
<proteinExistence type="predicted"/>
<protein>
    <submittedName>
        <fullName evidence="2">Uncharacterized protein</fullName>
    </submittedName>
</protein>
<evidence type="ECO:0000313" key="3">
    <source>
        <dbReference type="Proteomes" id="UP001276659"/>
    </source>
</evidence>
<evidence type="ECO:0000313" key="2">
    <source>
        <dbReference type="EMBL" id="KAK3177210.1"/>
    </source>
</evidence>